<feature type="non-terminal residue" evidence="2">
    <location>
        <position position="1"/>
    </location>
</feature>
<gene>
    <name evidence="2" type="ORF">M9458_033045</name>
</gene>
<feature type="region of interest" description="Disordered" evidence="1">
    <location>
        <begin position="22"/>
        <end position="42"/>
    </location>
</feature>
<dbReference type="AlphaFoldDB" id="A0ABD0PFT5"/>
<sequence length="58" mass="6153">DLAMDVSATSCAMDRSLCQLPPQAETPTVPGQKPQSSINQPQVEIKNRTLVFPPTASG</sequence>
<reference evidence="2 3" key="1">
    <citation type="submission" date="2024-05" db="EMBL/GenBank/DDBJ databases">
        <title>Genome sequencing and assembly of Indian major carp, Cirrhinus mrigala (Hamilton, 1822).</title>
        <authorList>
            <person name="Mohindra V."/>
            <person name="Chowdhury L.M."/>
            <person name="Lal K."/>
            <person name="Jena J.K."/>
        </authorList>
    </citation>
    <scope>NUCLEOTIDE SEQUENCE [LARGE SCALE GENOMIC DNA]</scope>
    <source>
        <strain evidence="2">CM1030</strain>
        <tissue evidence="2">Blood</tissue>
    </source>
</reference>
<evidence type="ECO:0000313" key="2">
    <source>
        <dbReference type="EMBL" id="KAL0172734.1"/>
    </source>
</evidence>
<comment type="caution">
    <text evidence="2">The sequence shown here is derived from an EMBL/GenBank/DDBJ whole genome shotgun (WGS) entry which is preliminary data.</text>
</comment>
<accession>A0ABD0PFT5</accession>
<feature type="non-terminal residue" evidence="2">
    <location>
        <position position="58"/>
    </location>
</feature>
<feature type="compositionally biased region" description="Polar residues" evidence="1">
    <location>
        <begin position="33"/>
        <end position="42"/>
    </location>
</feature>
<evidence type="ECO:0000256" key="1">
    <source>
        <dbReference type="SAM" id="MobiDB-lite"/>
    </source>
</evidence>
<name>A0ABD0PFT5_CIRMR</name>
<proteinExistence type="predicted"/>
<dbReference type="EMBL" id="JAMKFB020000016">
    <property type="protein sequence ID" value="KAL0172734.1"/>
    <property type="molecule type" value="Genomic_DNA"/>
</dbReference>
<organism evidence="2 3">
    <name type="scientific">Cirrhinus mrigala</name>
    <name type="common">Mrigala</name>
    <dbReference type="NCBI Taxonomy" id="683832"/>
    <lineage>
        <taxon>Eukaryota</taxon>
        <taxon>Metazoa</taxon>
        <taxon>Chordata</taxon>
        <taxon>Craniata</taxon>
        <taxon>Vertebrata</taxon>
        <taxon>Euteleostomi</taxon>
        <taxon>Actinopterygii</taxon>
        <taxon>Neopterygii</taxon>
        <taxon>Teleostei</taxon>
        <taxon>Ostariophysi</taxon>
        <taxon>Cypriniformes</taxon>
        <taxon>Cyprinidae</taxon>
        <taxon>Labeoninae</taxon>
        <taxon>Labeonini</taxon>
        <taxon>Cirrhinus</taxon>
    </lineage>
</organism>
<evidence type="ECO:0000313" key="3">
    <source>
        <dbReference type="Proteomes" id="UP001529510"/>
    </source>
</evidence>
<dbReference type="Proteomes" id="UP001529510">
    <property type="component" value="Unassembled WGS sequence"/>
</dbReference>
<protein>
    <submittedName>
        <fullName evidence="2">Uncharacterized protein</fullName>
    </submittedName>
</protein>
<keyword evidence="3" id="KW-1185">Reference proteome</keyword>